<accession>A0A1T4NQE3</accession>
<dbReference type="EMBL" id="FUWJ01000002">
    <property type="protein sequence ID" value="SJZ81510.1"/>
    <property type="molecule type" value="Genomic_DNA"/>
</dbReference>
<keyword evidence="2" id="KW-1185">Reference proteome</keyword>
<sequence>MKFGSKPQIAFPQILARDRALSAPIELSGLPEISTSRDGERVAYIARSLSEDARAEEQRKHPKRYSEPHRYDLFVIEGEVTRQVTHLETYMSLVDLSYSGTTAAIGLSVGPMTNEKYVNRSLRTFEPAIVDINTGAVTRTDLIARVNANPQFAPVAAK</sequence>
<proteinExistence type="predicted"/>
<evidence type="ECO:0000313" key="2">
    <source>
        <dbReference type="Proteomes" id="UP000190092"/>
    </source>
</evidence>
<organism evidence="1 2">
    <name type="scientific">Enhydrobacter aerosaccus</name>
    <dbReference type="NCBI Taxonomy" id="225324"/>
    <lineage>
        <taxon>Bacteria</taxon>
        <taxon>Pseudomonadati</taxon>
        <taxon>Pseudomonadota</taxon>
        <taxon>Alphaproteobacteria</taxon>
        <taxon>Hyphomicrobiales</taxon>
        <taxon>Enhydrobacter</taxon>
    </lineage>
</organism>
<gene>
    <name evidence="1" type="ORF">SAMN02745126_02394</name>
</gene>
<dbReference type="AlphaFoldDB" id="A0A1T4NQE3"/>
<name>A0A1T4NQE3_9HYPH</name>
<dbReference type="Proteomes" id="UP000190092">
    <property type="component" value="Unassembled WGS sequence"/>
</dbReference>
<protein>
    <submittedName>
        <fullName evidence="1">Uncharacterized protein</fullName>
    </submittedName>
</protein>
<evidence type="ECO:0000313" key="1">
    <source>
        <dbReference type="EMBL" id="SJZ81510.1"/>
    </source>
</evidence>
<reference evidence="2" key="1">
    <citation type="submission" date="2017-02" db="EMBL/GenBank/DDBJ databases">
        <authorList>
            <person name="Varghese N."/>
            <person name="Submissions S."/>
        </authorList>
    </citation>
    <scope>NUCLEOTIDE SEQUENCE [LARGE SCALE GENOMIC DNA]</scope>
    <source>
        <strain evidence="2">ATCC 27094</strain>
    </source>
</reference>